<dbReference type="InterPro" id="IPR037004">
    <property type="entry name" value="Exonuc_VII_ssu_sf"/>
</dbReference>
<dbReference type="KEGG" id="acae:HYG86_15965"/>
<dbReference type="PANTHER" id="PTHR34137">
    <property type="entry name" value="EXODEOXYRIBONUCLEASE 7 SMALL SUBUNIT"/>
    <property type="match status" value="1"/>
</dbReference>
<evidence type="ECO:0000313" key="9">
    <source>
        <dbReference type="Proteomes" id="UP000516160"/>
    </source>
</evidence>
<dbReference type="EMBL" id="CP058559">
    <property type="protein sequence ID" value="QNO16733.1"/>
    <property type="molecule type" value="Genomic_DNA"/>
</dbReference>
<evidence type="ECO:0000256" key="4">
    <source>
        <dbReference type="ARBA" id="ARBA00022801"/>
    </source>
</evidence>
<dbReference type="SUPFAM" id="SSF116842">
    <property type="entry name" value="XseB-like"/>
    <property type="match status" value="1"/>
</dbReference>
<comment type="subunit">
    <text evidence="6">Heterooligomer composed of large and small subunits.</text>
</comment>
<reference evidence="8 9" key="1">
    <citation type="submission" date="2020-07" db="EMBL/GenBank/DDBJ databases">
        <title>Alkalicella. sp. LB2 genome.</title>
        <authorList>
            <person name="Postec A."/>
            <person name="Quemeneur M."/>
        </authorList>
    </citation>
    <scope>NUCLEOTIDE SEQUENCE [LARGE SCALE GENOMIC DNA]</scope>
    <source>
        <strain evidence="8 9">LB2</strain>
    </source>
</reference>
<evidence type="ECO:0000256" key="1">
    <source>
        <dbReference type="ARBA" id="ARBA00009998"/>
    </source>
</evidence>
<feature type="coiled-coil region" evidence="7">
    <location>
        <begin position="3"/>
        <end position="61"/>
    </location>
</feature>
<evidence type="ECO:0000256" key="2">
    <source>
        <dbReference type="ARBA" id="ARBA00022490"/>
    </source>
</evidence>
<dbReference type="HAMAP" id="MF_00337">
    <property type="entry name" value="Exonuc_7_S"/>
    <property type="match status" value="1"/>
</dbReference>
<accession>A0A7G9WDH1</accession>
<keyword evidence="7" id="KW-0175">Coiled coil</keyword>
<comment type="catalytic activity">
    <reaction evidence="6">
        <text>Exonucleolytic cleavage in either 5'- to 3'- or 3'- to 5'-direction to yield nucleoside 5'-phosphates.</text>
        <dbReference type="EC" id="3.1.11.6"/>
    </reaction>
</comment>
<evidence type="ECO:0000313" key="8">
    <source>
        <dbReference type="EMBL" id="QNO16733.1"/>
    </source>
</evidence>
<keyword evidence="9" id="KW-1185">Reference proteome</keyword>
<dbReference type="GO" id="GO:0005829">
    <property type="term" value="C:cytosol"/>
    <property type="evidence" value="ECO:0007669"/>
    <property type="project" value="TreeGrafter"/>
</dbReference>
<dbReference type="PIRSF" id="PIRSF006488">
    <property type="entry name" value="Exonuc_VII_S"/>
    <property type="match status" value="1"/>
</dbReference>
<keyword evidence="4 6" id="KW-0378">Hydrolase</keyword>
<keyword evidence="3 6" id="KW-0540">Nuclease</keyword>
<sequence length="63" mass="7379">MVEKRFEEAYNQLQDIVRKLEEGNLDLEDALSQFEEGMSLLSICKEKIKTAEQKIEELTEKNC</sequence>
<dbReference type="NCBIfam" id="TIGR01280">
    <property type="entry name" value="xseB"/>
    <property type="match status" value="1"/>
</dbReference>
<protein>
    <recommendedName>
        <fullName evidence="6">Exodeoxyribonuclease 7 small subunit</fullName>
        <ecNumber evidence="6">3.1.11.6</ecNumber>
    </recommendedName>
    <alternativeName>
        <fullName evidence="6">Exodeoxyribonuclease VII small subunit</fullName>
        <shortName evidence="6">Exonuclease VII small subunit</shortName>
    </alternativeName>
</protein>
<comment type="subcellular location">
    <subcellularLocation>
        <location evidence="6">Cytoplasm</location>
    </subcellularLocation>
</comment>
<dbReference type="GO" id="GO:0008855">
    <property type="term" value="F:exodeoxyribonuclease VII activity"/>
    <property type="evidence" value="ECO:0007669"/>
    <property type="project" value="UniProtKB-UniRule"/>
</dbReference>
<dbReference type="InterPro" id="IPR003761">
    <property type="entry name" value="Exonuc_VII_S"/>
</dbReference>
<dbReference type="Gene3D" id="1.10.287.1040">
    <property type="entry name" value="Exonuclease VII, small subunit"/>
    <property type="match status" value="1"/>
</dbReference>
<dbReference type="Proteomes" id="UP000516160">
    <property type="component" value="Chromosome"/>
</dbReference>
<dbReference type="GO" id="GO:0006308">
    <property type="term" value="P:DNA catabolic process"/>
    <property type="evidence" value="ECO:0007669"/>
    <property type="project" value="UniProtKB-UniRule"/>
</dbReference>
<comment type="function">
    <text evidence="6">Bidirectionally degrades single-stranded DNA into large acid-insoluble oligonucleotides, which are then degraded further into small acid-soluble oligonucleotides.</text>
</comment>
<evidence type="ECO:0000256" key="6">
    <source>
        <dbReference type="HAMAP-Rule" id="MF_00337"/>
    </source>
</evidence>
<dbReference type="PANTHER" id="PTHR34137:SF1">
    <property type="entry name" value="EXODEOXYRIBONUCLEASE 7 SMALL SUBUNIT"/>
    <property type="match status" value="1"/>
</dbReference>
<gene>
    <name evidence="6 8" type="primary">xseB</name>
    <name evidence="8" type="ORF">HYG86_15965</name>
</gene>
<dbReference type="Pfam" id="PF02609">
    <property type="entry name" value="Exonuc_VII_S"/>
    <property type="match status" value="1"/>
</dbReference>
<evidence type="ECO:0000256" key="7">
    <source>
        <dbReference type="SAM" id="Coils"/>
    </source>
</evidence>
<keyword evidence="5 6" id="KW-0269">Exonuclease</keyword>
<dbReference type="AlphaFoldDB" id="A0A7G9WDH1"/>
<comment type="similarity">
    <text evidence="1 6">Belongs to the XseB family.</text>
</comment>
<evidence type="ECO:0000256" key="5">
    <source>
        <dbReference type="ARBA" id="ARBA00022839"/>
    </source>
</evidence>
<proteinExistence type="inferred from homology"/>
<evidence type="ECO:0000256" key="3">
    <source>
        <dbReference type="ARBA" id="ARBA00022722"/>
    </source>
</evidence>
<organism evidence="8 9">
    <name type="scientific">Alkalicella caledoniensis</name>
    <dbReference type="NCBI Taxonomy" id="2731377"/>
    <lineage>
        <taxon>Bacteria</taxon>
        <taxon>Bacillati</taxon>
        <taxon>Bacillota</taxon>
        <taxon>Clostridia</taxon>
        <taxon>Eubacteriales</taxon>
        <taxon>Proteinivoracaceae</taxon>
        <taxon>Alkalicella</taxon>
    </lineage>
</organism>
<keyword evidence="2 6" id="KW-0963">Cytoplasm</keyword>
<dbReference type="GO" id="GO:0009318">
    <property type="term" value="C:exodeoxyribonuclease VII complex"/>
    <property type="evidence" value="ECO:0007669"/>
    <property type="project" value="UniProtKB-UniRule"/>
</dbReference>
<dbReference type="EC" id="3.1.11.6" evidence="6"/>
<name>A0A7G9WDH1_ALKCA</name>